<evidence type="ECO:0000259" key="5">
    <source>
        <dbReference type="PROSITE" id="PS50931"/>
    </source>
</evidence>
<dbReference type="GO" id="GO:0003700">
    <property type="term" value="F:DNA-binding transcription factor activity"/>
    <property type="evidence" value="ECO:0007669"/>
    <property type="project" value="InterPro"/>
</dbReference>
<dbReference type="AlphaFoldDB" id="A0A7T2U3D3"/>
<evidence type="ECO:0000256" key="4">
    <source>
        <dbReference type="ARBA" id="ARBA00023163"/>
    </source>
</evidence>
<dbReference type="PANTHER" id="PTHR30346">
    <property type="entry name" value="TRANSCRIPTIONAL DUAL REGULATOR HCAR-RELATED"/>
    <property type="match status" value="1"/>
</dbReference>
<keyword evidence="4" id="KW-0804">Transcription</keyword>
<dbReference type="SUPFAM" id="SSF53850">
    <property type="entry name" value="Periplasmic binding protein-like II"/>
    <property type="match status" value="1"/>
</dbReference>
<feature type="domain" description="HTH lysR-type" evidence="5">
    <location>
        <begin position="1"/>
        <end position="60"/>
    </location>
</feature>
<evidence type="ECO:0000256" key="3">
    <source>
        <dbReference type="ARBA" id="ARBA00023125"/>
    </source>
</evidence>
<dbReference type="EMBL" id="CP065686">
    <property type="protein sequence ID" value="QPS44962.1"/>
    <property type="molecule type" value="Genomic_DNA"/>
</dbReference>
<proteinExistence type="inferred from homology"/>
<evidence type="ECO:0000256" key="1">
    <source>
        <dbReference type="ARBA" id="ARBA00009437"/>
    </source>
</evidence>
<dbReference type="PROSITE" id="PS50931">
    <property type="entry name" value="HTH_LYSR"/>
    <property type="match status" value="1"/>
</dbReference>
<name>A0A7T2U3D3_9BURK</name>
<protein>
    <submittedName>
        <fullName evidence="6">LysR family transcriptional regulator</fullName>
    </submittedName>
</protein>
<evidence type="ECO:0000313" key="7">
    <source>
        <dbReference type="Proteomes" id="UP000594943"/>
    </source>
</evidence>
<dbReference type="Proteomes" id="UP000594943">
    <property type="component" value="Chromosome 1"/>
</dbReference>
<dbReference type="Gene3D" id="3.40.190.10">
    <property type="entry name" value="Periplasmic binding protein-like II"/>
    <property type="match status" value="2"/>
</dbReference>
<dbReference type="RefSeq" id="WP_158354532.1">
    <property type="nucleotide sequence ID" value="NZ_CP013380.1"/>
</dbReference>
<dbReference type="InterPro" id="IPR005119">
    <property type="entry name" value="LysR_subst-bd"/>
</dbReference>
<dbReference type="Pfam" id="PF03466">
    <property type="entry name" value="LysR_substrate"/>
    <property type="match status" value="1"/>
</dbReference>
<dbReference type="PRINTS" id="PR00039">
    <property type="entry name" value="HTHLYSR"/>
</dbReference>
<evidence type="ECO:0000256" key="2">
    <source>
        <dbReference type="ARBA" id="ARBA00023015"/>
    </source>
</evidence>
<sequence length="296" mass="33279">MNYTGIEAFLAIVQCGGIGRAAEALNLTQSSVSKRLHLLERELRAALIERGRGLRDVRLTEAGEAFLDIAERWSALHHESMTVGGLAERASLRIGSVPAISYELLNDVYRELSETAPFIDVSIYSGQSIELCEKVGQLELDVAFTWQFPRTQRVSVRELYSDRIVGICLPDSPLANRMDVSVSELNAEHEIFFRSDEVFQTWHDSRWGARREGRIAVNTVHLLLALLSRPEQWGLVPYRVSRAASATKMFSSFMIKDEVPHRTTFMLTARHLRRGTAAALNTLEEIVRTKIGALEP</sequence>
<comment type="similarity">
    <text evidence="1">Belongs to the LysR transcriptional regulatory family.</text>
</comment>
<dbReference type="Gene3D" id="1.10.10.10">
    <property type="entry name" value="Winged helix-like DNA-binding domain superfamily/Winged helix DNA-binding domain"/>
    <property type="match status" value="1"/>
</dbReference>
<dbReference type="GO" id="GO:0032993">
    <property type="term" value="C:protein-DNA complex"/>
    <property type="evidence" value="ECO:0007669"/>
    <property type="project" value="TreeGrafter"/>
</dbReference>
<dbReference type="SUPFAM" id="SSF46785">
    <property type="entry name" value="Winged helix' DNA-binding domain"/>
    <property type="match status" value="1"/>
</dbReference>
<dbReference type="KEGG" id="bhg:I6G56_07810"/>
<keyword evidence="2" id="KW-0805">Transcription regulation</keyword>
<dbReference type="InterPro" id="IPR036388">
    <property type="entry name" value="WH-like_DNA-bd_sf"/>
</dbReference>
<organism evidence="6 7">
    <name type="scientific">Burkholderia humptydooensis</name>
    <dbReference type="NCBI Taxonomy" id="430531"/>
    <lineage>
        <taxon>Bacteria</taxon>
        <taxon>Pseudomonadati</taxon>
        <taxon>Pseudomonadota</taxon>
        <taxon>Betaproteobacteria</taxon>
        <taxon>Burkholderiales</taxon>
        <taxon>Burkholderiaceae</taxon>
        <taxon>Burkholderia</taxon>
        <taxon>pseudomallei group</taxon>
    </lineage>
</organism>
<gene>
    <name evidence="6" type="ORF">I6G56_07810</name>
</gene>
<evidence type="ECO:0000313" key="6">
    <source>
        <dbReference type="EMBL" id="QPS44962.1"/>
    </source>
</evidence>
<accession>A0A7T2U3D3</accession>
<dbReference type="Pfam" id="PF00126">
    <property type="entry name" value="HTH_1"/>
    <property type="match status" value="1"/>
</dbReference>
<dbReference type="CDD" id="cd05466">
    <property type="entry name" value="PBP2_LTTR_substrate"/>
    <property type="match status" value="1"/>
</dbReference>
<dbReference type="InterPro" id="IPR000847">
    <property type="entry name" value="LysR_HTH_N"/>
</dbReference>
<reference evidence="6 7" key="1">
    <citation type="submission" date="2020-12" db="EMBL/GenBank/DDBJ databases">
        <title>FDA dAtabase for Regulatory Grade micrObial Sequences (FDA-ARGOS): Supporting development and validation of Infectious Disease Dx tests.</title>
        <authorList>
            <person name="Nelson B."/>
            <person name="Plummer A."/>
            <person name="Tallon L."/>
            <person name="Sadzewicz L."/>
            <person name="Zhao X."/>
            <person name="Boylan J."/>
            <person name="Ott S."/>
            <person name="Bowen H."/>
            <person name="Vavikolanu K."/>
            <person name="Mehta A."/>
            <person name="Aluvathingal J."/>
            <person name="Nadendla S."/>
            <person name="Myers T."/>
            <person name="Yan Y."/>
            <person name="Sichtig H."/>
        </authorList>
    </citation>
    <scope>NUCLEOTIDE SEQUENCE [LARGE SCALE GENOMIC DNA]</scope>
    <source>
        <strain evidence="6 7">FDAARGOS_899</strain>
    </source>
</reference>
<keyword evidence="3" id="KW-0238">DNA-binding</keyword>
<dbReference type="GO" id="GO:0003677">
    <property type="term" value="F:DNA binding"/>
    <property type="evidence" value="ECO:0007669"/>
    <property type="project" value="UniProtKB-KW"/>
</dbReference>
<dbReference type="PANTHER" id="PTHR30346:SF0">
    <property type="entry name" value="HCA OPERON TRANSCRIPTIONAL ACTIVATOR HCAR"/>
    <property type="match status" value="1"/>
</dbReference>
<dbReference type="InterPro" id="IPR036390">
    <property type="entry name" value="WH_DNA-bd_sf"/>
</dbReference>